<keyword evidence="1" id="KW-1133">Transmembrane helix</keyword>
<dbReference type="RefSeq" id="WP_179259880.1">
    <property type="nucleotide sequence ID" value="NZ_CP058601.1"/>
</dbReference>
<dbReference type="GeneID" id="56032505"/>
<evidence type="ECO:0000313" key="3">
    <source>
        <dbReference type="Proteomes" id="UP000509241"/>
    </source>
</evidence>
<feature type="transmembrane region" description="Helical" evidence="1">
    <location>
        <begin position="100"/>
        <end position="118"/>
    </location>
</feature>
<dbReference type="EMBL" id="CP058601">
    <property type="protein sequence ID" value="QLG48139.1"/>
    <property type="molecule type" value="Genomic_DNA"/>
</dbReference>
<feature type="transmembrane region" description="Helical" evidence="1">
    <location>
        <begin position="178"/>
        <end position="201"/>
    </location>
</feature>
<gene>
    <name evidence="2" type="ORF">HYG82_04400</name>
</gene>
<evidence type="ECO:0000313" key="2">
    <source>
        <dbReference type="EMBL" id="QLG48139.1"/>
    </source>
</evidence>
<dbReference type="Proteomes" id="UP000509241">
    <property type="component" value="Chromosome"/>
</dbReference>
<feature type="transmembrane region" description="Helical" evidence="1">
    <location>
        <begin position="213"/>
        <end position="232"/>
    </location>
</feature>
<feature type="transmembrane region" description="Helical" evidence="1">
    <location>
        <begin position="130"/>
        <end position="149"/>
    </location>
</feature>
<feature type="transmembrane region" description="Helical" evidence="1">
    <location>
        <begin position="32"/>
        <end position="51"/>
    </location>
</feature>
<proteinExistence type="predicted"/>
<organism evidence="2 3">
    <name type="scientific">Natrinema halophilum</name>
    <dbReference type="NCBI Taxonomy" id="1699371"/>
    <lineage>
        <taxon>Archaea</taxon>
        <taxon>Methanobacteriati</taxon>
        <taxon>Methanobacteriota</taxon>
        <taxon>Stenosarchaea group</taxon>
        <taxon>Halobacteria</taxon>
        <taxon>Halobacteriales</taxon>
        <taxon>Natrialbaceae</taxon>
        <taxon>Natrinema</taxon>
    </lineage>
</organism>
<dbReference type="InterPro" id="IPR014509">
    <property type="entry name" value="YjdF-like"/>
</dbReference>
<dbReference type="AlphaFoldDB" id="A0A7D5KI50"/>
<accession>A0A7D5KI50</accession>
<dbReference type="Pfam" id="PF09997">
    <property type="entry name" value="DUF2238"/>
    <property type="match status" value="1"/>
</dbReference>
<keyword evidence="1" id="KW-0812">Transmembrane</keyword>
<sequence length="235" mass="25279">MVFISGFASLGVTILQGGILVILLEAIRRRDIAAAVNAVVSFAAVFLPLLVEVVAREATSATVSVGPELPLWIAVAGFLHSIGMLGPYDSIRWWDSLTHTVSAMLVAALVYAGLIVVARNTAAVGRSSGGVVVLTILIMVAVGVFWELIELVARDVGERYDVEPVLVHYGWRDTALDLVFDMVGTLLVVVLDLRLFVPLAAEYPNATRRLLTWSIAVILPGSLLMALIVHVGRKR</sequence>
<keyword evidence="1" id="KW-0472">Membrane</keyword>
<feature type="transmembrane region" description="Helical" evidence="1">
    <location>
        <begin position="71"/>
        <end position="88"/>
    </location>
</feature>
<keyword evidence="3" id="KW-1185">Reference proteome</keyword>
<name>A0A7D5KI50_9EURY</name>
<evidence type="ECO:0000256" key="1">
    <source>
        <dbReference type="SAM" id="Phobius"/>
    </source>
</evidence>
<dbReference type="KEGG" id="haly:HYG82_04400"/>
<reference evidence="2 3" key="1">
    <citation type="submission" date="2020-07" db="EMBL/GenBank/DDBJ databases">
        <authorList>
            <person name="Cui H."/>
        </authorList>
    </citation>
    <scope>NUCLEOTIDE SEQUENCE [LARGE SCALE GENOMIC DNA]</scope>
    <source>
        <strain evidence="2 3">YPL8</strain>
    </source>
</reference>
<feature type="transmembrane region" description="Helical" evidence="1">
    <location>
        <begin position="6"/>
        <end position="25"/>
    </location>
</feature>
<dbReference type="OrthoDB" id="313603at2157"/>
<protein>
    <submittedName>
        <fullName evidence="2">Uncharacterized protein</fullName>
    </submittedName>
</protein>